<evidence type="ECO:0000256" key="9">
    <source>
        <dbReference type="ARBA" id="ARBA00023212"/>
    </source>
</evidence>
<protein>
    <submittedName>
        <fullName evidence="12">Tetratricopeptide repeat protein</fullName>
    </submittedName>
</protein>
<dbReference type="Gene3D" id="3.40.50.300">
    <property type="entry name" value="P-loop containing nucleotide triphosphate hydrolases"/>
    <property type="match status" value="1"/>
</dbReference>
<sequence>MDSETERVAAFAEQFRKVRLAAGRPTLAAIINAVGQGRGRSPLSDSTLSGWLRGKSVPSDATLFLSVIEYLLAKAPDFPLRSLAQWERLRTAAEIQKSSRRGRPRRSPTLAEPSMIGLPRPPTQPFAGREVELAQLDCDVRRSGHRVTVIHGLSGTGKTELALQYAARNRDRHPVVWFSTADSADAIAAGLARLARWLTRQRSGTAEADLTEWALRWLQEHDRWLLILDDVGSRAAVEDVLGNLVRGHILITTRRDLSWGGFVHGSLHLRPLKPEASLELLAASCPAADTRQLNELANDLGHLPLALHQAAAYIQQSRTSVGTYLARLRSQPVRALTTAAYGDPSERAVGRVLAITVEAVEKQNSFAIAILGVLSCYAPDDIPRDLLVHPNEFGVNDALAALASFNLITLTPTAISVHRLVQLFANEHLRRLASSRGYENIDPEETVPQPLDATLEIAFALLSDFQPKGHPQTEVDAWPRWSALAPHVDAFLTHVHAEEAGEGLGALAGEMAIFHSVQGNSGRALELSRRALQITELNLGPHAIEVAIQLGNVAEALRHLGRYAEIENLQRRAVQICEDQPDRFHLVTRLDNLAHTLHLHGRLDEAEELQRRALAIAEESVGKDDPDYAATLNSLAITLTSQGQPLDAEPLLRQALAINESHLGADHPQVAENLNNLGVALRKTDRAPDAEALQRRALLITERLLGKDNPAVAVCLSNLADTVNDLGRTGDALSMQRLALDIRLQSGGPEHPDVATSLVNLAAILTDAAAYLEAESCLRKALDINSRVFAANHPRISGTLTNLALCLTDMDRATEAEELLQQALQARTTYFGEGHVRVALSCIDLSRLMSRTGRPDQARLYQGRAAAIMEAALGAEHPATTAVLDDLAQILSDLDLPQEAERLLRRTLATAEAHLGPSHPDLAMRIHALAQILQEQGRLDKARDFIRHALSISERAYGPSHQDVAIGLNNLAVVTAQIEGHAAAEPILRKACDVAHTLEGNTEMYAELRQNLDDCLIALTDDDGQR</sequence>
<dbReference type="PANTHER" id="PTHR45783">
    <property type="entry name" value="KINESIN LIGHT CHAIN"/>
    <property type="match status" value="1"/>
</dbReference>
<evidence type="ECO:0000256" key="4">
    <source>
        <dbReference type="ARBA" id="ARBA00022701"/>
    </source>
</evidence>
<evidence type="ECO:0000256" key="1">
    <source>
        <dbReference type="ARBA" id="ARBA00004245"/>
    </source>
</evidence>
<comment type="subcellular location">
    <subcellularLocation>
        <location evidence="1">Cytoplasm</location>
        <location evidence="1">Cytoskeleton</location>
    </subcellularLocation>
</comment>
<dbReference type="InterPro" id="IPR002151">
    <property type="entry name" value="Kinesin_light"/>
</dbReference>
<name>A0ABW7SWU6_9ACTN</name>
<dbReference type="Pfam" id="PF13401">
    <property type="entry name" value="AAA_22"/>
    <property type="match status" value="1"/>
</dbReference>
<dbReference type="Pfam" id="PF13424">
    <property type="entry name" value="TPR_12"/>
    <property type="match status" value="5"/>
</dbReference>
<keyword evidence="7" id="KW-0175">Coiled coil</keyword>
<keyword evidence="5" id="KW-0677">Repeat</keyword>
<dbReference type="EMBL" id="JBIRPU010000038">
    <property type="protein sequence ID" value="MFI0796936.1"/>
    <property type="molecule type" value="Genomic_DNA"/>
</dbReference>
<evidence type="ECO:0000256" key="8">
    <source>
        <dbReference type="ARBA" id="ARBA00023175"/>
    </source>
</evidence>
<dbReference type="Gene3D" id="1.25.40.10">
    <property type="entry name" value="Tetratricopeptide repeat domain"/>
    <property type="match status" value="4"/>
</dbReference>
<dbReference type="InterPro" id="IPR019734">
    <property type="entry name" value="TPR_rpt"/>
</dbReference>
<dbReference type="PANTHER" id="PTHR45783:SF3">
    <property type="entry name" value="KINESIN LIGHT CHAIN"/>
    <property type="match status" value="1"/>
</dbReference>
<gene>
    <name evidence="12" type="ORF">ACH4OY_30270</name>
</gene>
<dbReference type="InterPro" id="IPR027417">
    <property type="entry name" value="P-loop_NTPase"/>
</dbReference>
<feature type="region of interest" description="Disordered" evidence="10">
    <location>
        <begin position="95"/>
        <end position="124"/>
    </location>
</feature>
<comment type="caution">
    <text evidence="12">The sequence shown here is derived from an EMBL/GenBank/DDBJ whole genome shotgun (WGS) entry which is preliminary data.</text>
</comment>
<keyword evidence="9" id="KW-0206">Cytoskeleton</keyword>
<keyword evidence="3" id="KW-0963">Cytoplasm</keyword>
<evidence type="ECO:0000256" key="10">
    <source>
        <dbReference type="SAM" id="MobiDB-lite"/>
    </source>
</evidence>
<keyword evidence="6" id="KW-0802">TPR repeat</keyword>
<dbReference type="Pfam" id="PF13374">
    <property type="entry name" value="TPR_10"/>
    <property type="match status" value="2"/>
</dbReference>
<dbReference type="PRINTS" id="PR00364">
    <property type="entry name" value="DISEASERSIST"/>
</dbReference>
<dbReference type="Proteomes" id="UP001611075">
    <property type="component" value="Unassembled WGS sequence"/>
</dbReference>
<dbReference type="InterPro" id="IPR011990">
    <property type="entry name" value="TPR-like_helical_dom_sf"/>
</dbReference>
<evidence type="ECO:0000256" key="3">
    <source>
        <dbReference type="ARBA" id="ARBA00022490"/>
    </source>
</evidence>
<proteinExistence type="inferred from homology"/>
<evidence type="ECO:0000256" key="5">
    <source>
        <dbReference type="ARBA" id="ARBA00022737"/>
    </source>
</evidence>
<keyword evidence="4" id="KW-0493">Microtubule</keyword>
<comment type="similarity">
    <text evidence="2">Belongs to the kinesin light chain family.</text>
</comment>
<evidence type="ECO:0000313" key="12">
    <source>
        <dbReference type="EMBL" id="MFI0796936.1"/>
    </source>
</evidence>
<keyword evidence="8" id="KW-0505">Motor protein</keyword>
<reference evidence="12 13" key="1">
    <citation type="submission" date="2024-10" db="EMBL/GenBank/DDBJ databases">
        <title>The Natural Products Discovery Center: Release of the First 8490 Sequenced Strains for Exploring Actinobacteria Biosynthetic Diversity.</title>
        <authorList>
            <person name="Kalkreuter E."/>
            <person name="Kautsar S.A."/>
            <person name="Yang D."/>
            <person name="Bader C.D."/>
            <person name="Teijaro C.N."/>
            <person name="Fluegel L."/>
            <person name="Davis C.M."/>
            <person name="Simpson J.R."/>
            <person name="Lauterbach L."/>
            <person name="Steele A.D."/>
            <person name="Gui C."/>
            <person name="Meng S."/>
            <person name="Li G."/>
            <person name="Viehrig K."/>
            <person name="Ye F."/>
            <person name="Su P."/>
            <person name="Kiefer A.F."/>
            <person name="Nichols A."/>
            <person name="Cepeda A.J."/>
            <person name="Yan W."/>
            <person name="Fan B."/>
            <person name="Jiang Y."/>
            <person name="Adhikari A."/>
            <person name="Zheng C.-J."/>
            <person name="Schuster L."/>
            <person name="Cowan T.M."/>
            <person name="Smanski M.J."/>
            <person name="Chevrette M.G."/>
            <person name="De Carvalho L.P.S."/>
            <person name="Shen B."/>
        </authorList>
    </citation>
    <scope>NUCLEOTIDE SEQUENCE [LARGE SCALE GENOMIC DNA]</scope>
    <source>
        <strain evidence="12 13">NPDC021253</strain>
    </source>
</reference>
<evidence type="ECO:0000313" key="13">
    <source>
        <dbReference type="Proteomes" id="UP001611075"/>
    </source>
</evidence>
<dbReference type="SUPFAM" id="SSF52540">
    <property type="entry name" value="P-loop containing nucleoside triphosphate hydrolases"/>
    <property type="match status" value="1"/>
</dbReference>
<evidence type="ECO:0000259" key="11">
    <source>
        <dbReference type="Pfam" id="PF13401"/>
    </source>
</evidence>
<organism evidence="12 13">
    <name type="scientific">Micromonospora rubida</name>
    <dbReference type="NCBI Taxonomy" id="2697657"/>
    <lineage>
        <taxon>Bacteria</taxon>
        <taxon>Bacillati</taxon>
        <taxon>Actinomycetota</taxon>
        <taxon>Actinomycetes</taxon>
        <taxon>Micromonosporales</taxon>
        <taxon>Micromonosporaceae</taxon>
        <taxon>Micromonospora</taxon>
    </lineage>
</organism>
<dbReference type="SUPFAM" id="SSF48452">
    <property type="entry name" value="TPR-like"/>
    <property type="match status" value="4"/>
</dbReference>
<accession>A0ABW7SWU6</accession>
<evidence type="ECO:0000256" key="2">
    <source>
        <dbReference type="ARBA" id="ARBA00009622"/>
    </source>
</evidence>
<evidence type="ECO:0000256" key="7">
    <source>
        <dbReference type="ARBA" id="ARBA00023054"/>
    </source>
</evidence>
<dbReference type="RefSeq" id="WP_396685500.1">
    <property type="nucleotide sequence ID" value="NZ_JBIRPU010000038.1"/>
</dbReference>
<evidence type="ECO:0000256" key="6">
    <source>
        <dbReference type="ARBA" id="ARBA00022803"/>
    </source>
</evidence>
<dbReference type="SMART" id="SM00028">
    <property type="entry name" value="TPR"/>
    <property type="match status" value="9"/>
</dbReference>
<keyword evidence="13" id="KW-1185">Reference proteome</keyword>
<feature type="domain" description="ORC1/DEAH AAA+ ATPase" evidence="11">
    <location>
        <begin position="142"/>
        <end position="231"/>
    </location>
</feature>
<dbReference type="InterPro" id="IPR049945">
    <property type="entry name" value="AAA_22"/>
</dbReference>